<feature type="compositionally biased region" description="Basic and acidic residues" evidence="1">
    <location>
        <begin position="149"/>
        <end position="159"/>
    </location>
</feature>
<feature type="compositionally biased region" description="Basic and acidic residues" evidence="1">
    <location>
        <begin position="51"/>
        <end position="64"/>
    </location>
</feature>
<evidence type="ECO:0000313" key="2">
    <source>
        <dbReference type="EMBL" id="CZT24806.1"/>
    </source>
</evidence>
<feature type="compositionally biased region" description="Low complexity" evidence="1">
    <location>
        <begin position="33"/>
        <end position="45"/>
    </location>
</feature>
<gene>
    <name evidence="2" type="ORF">RCC_10534</name>
</gene>
<organism evidence="2 3">
    <name type="scientific">Ramularia collo-cygni</name>
    <dbReference type="NCBI Taxonomy" id="112498"/>
    <lineage>
        <taxon>Eukaryota</taxon>
        <taxon>Fungi</taxon>
        <taxon>Dikarya</taxon>
        <taxon>Ascomycota</taxon>
        <taxon>Pezizomycotina</taxon>
        <taxon>Dothideomycetes</taxon>
        <taxon>Dothideomycetidae</taxon>
        <taxon>Mycosphaerellales</taxon>
        <taxon>Mycosphaerellaceae</taxon>
        <taxon>Ramularia</taxon>
    </lineage>
</organism>
<dbReference type="GeneID" id="35605576"/>
<dbReference type="Proteomes" id="UP000225277">
    <property type="component" value="Unassembled WGS sequence"/>
</dbReference>
<feature type="compositionally biased region" description="Basic and acidic residues" evidence="1">
    <location>
        <begin position="115"/>
        <end position="136"/>
    </location>
</feature>
<evidence type="ECO:0000256" key="1">
    <source>
        <dbReference type="SAM" id="MobiDB-lite"/>
    </source>
</evidence>
<dbReference type="EMBL" id="FJUY01000022">
    <property type="protein sequence ID" value="CZT24806.1"/>
    <property type="molecule type" value="Genomic_DNA"/>
</dbReference>
<dbReference type="AlphaFoldDB" id="A0A2D3V600"/>
<feature type="region of interest" description="Disordered" evidence="1">
    <location>
        <begin position="1"/>
        <end position="81"/>
    </location>
</feature>
<accession>A0A2D3V600</accession>
<proteinExistence type="predicted"/>
<keyword evidence="3" id="KW-1185">Reference proteome</keyword>
<reference evidence="2 3" key="1">
    <citation type="submission" date="2016-03" db="EMBL/GenBank/DDBJ databases">
        <authorList>
            <person name="Ploux O."/>
        </authorList>
    </citation>
    <scope>NUCLEOTIDE SEQUENCE [LARGE SCALE GENOMIC DNA]</scope>
    <source>
        <strain evidence="2 3">URUG2</strain>
    </source>
</reference>
<name>A0A2D3V600_9PEZI</name>
<evidence type="ECO:0000313" key="3">
    <source>
        <dbReference type="Proteomes" id="UP000225277"/>
    </source>
</evidence>
<dbReference type="RefSeq" id="XP_023631530.1">
    <property type="nucleotide sequence ID" value="XM_023775762.1"/>
</dbReference>
<protein>
    <submittedName>
        <fullName evidence="2">Uncharacterized protein</fullName>
    </submittedName>
</protein>
<feature type="region of interest" description="Disordered" evidence="1">
    <location>
        <begin position="115"/>
        <end position="159"/>
    </location>
</feature>
<sequence>MAYDPSTPRPLPGLPWAPLGRREPLSIPPYSLPAAPTRHPTAATRISTRSHNHETSRLRAKGLDTQHSPAPPLRANTRPPAALTPVANYNFELRTQFNGRDVRGHIPYVEVRGHDYTDDSIRSEKPARKSVFREELQTVAGSEYDGDDEGSRRMRPRDD</sequence>